<feature type="binding site" evidence="3">
    <location>
        <position position="262"/>
    </location>
    <ligand>
        <name>Cu cation</name>
        <dbReference type="ChEBI" id="CHEBI:23378"/>
    </ligand>
</feature>
<evidence type="ECO:0000256" key="5">
    <source>
        <dbReference type="SAM" id="SignalP"/>
    </source>
</evidence>
<dbReference type="GO" id="GO:0046872">
    <property type="term" value="F:metal ion binding"/>
    <property type="evidence" value="ECO:0007669"/>
    <property type="project" value="UniProtKB-KW"/>
</dbReference>
<evidence type="ECO:0000256" key="3">
    <source>
        <dbReference type="PIRSR" id="PIRSR603782-1"/>
    </source>
</evidence>
<keyword evidence="4" id="KW-1015">Disulfide bond</keyword>
<dbReference type="Gene3D" id="2.40.50.320">
    <property type="entry name" value="Copper binding periplasmic protein CusF"/>
    <property type="match status" value="1"/>
</dbReference>
<reference evidence="7 8" key="1">
    <citation type="submission" date="2017-06" db="EMBL/GenBank/DDBJ databases">
        <authorList>
            <person name="Kim H.J."/>
            <person name="Triplett B.A."/>
        </authorList>
    </citation>
    <scope>NUCLEOTIDE SEQUENCE [LARGE SCALE GENOMIC DNA]</scope>
    <source>
        <strain evidence="7 8">DSM 18704</strain>
    </source>
</reference>
<dbReference type="InterPro" id="IPR003782">
    <property type="entry name" value="SCO1/SenC"/>
</dbReference>
<dbReference type="InterPro" id="IPR021647">
    <property type="entry name" value="CusF_Ec"/>
</dbReference>
<feature type="binding site" evidence="3">
    <location>
        <position position="164"/>
    </location>
    <ligand>
        <name>Cu cation</name>
        <dbReference type="ChEBI" id="CHEBI:23378"/>
    </ligand>
</feature>
<evidence type="ECO:0000256" key="4">
    <source>
        <dbReference type="PIRSR" id="PIRSR603782-2"/>
    </source>
</evidence>
<feature type="domain" description="Thioredoxin" evidence="6">
    <location>
        <begin position="126"/>
        <end position="298"/>
    </location>
</feature>
<dbReference type="PROSITE" id="PS51257">
    <property type="entry name" value="PROKAR_LIPOPROTEIN"/>
    <property type="match status" value="1"/>
</dbReference>
<dbReference type="RefSeq" id="WP_089407390.1">
    <property type="nucleotide sequence ID" value="NZ_FZOU01000001.1"/>
</dbReference>
<dbReference type="CDD" id="cd02968">
    <property type="entry name" value="SCO"/>
    <property type="match status" value="1"/>
</dbReference>
<dbReference type="PANTHER" id="PTHR12151:SF25">
    <property type="entry name" value="LINALOOL DEHYDRATASE_ISOMERASE DOMAIN-CONTAINING PROTEIN"/>
    <property type="match status" value="1"/>
</dbReference>
<keyword evidence="8" id="KW-1185">Reference proteome</keyword>
<evidence type="ECO:0000313" key="7">
    <source>
        <dbReference type="EMBL" id="SNS48275.1"/>
    </source>
</evidence>
<dbReference type="Proteomes" id="UP000198356">
    <property type="component" value="Unassembled WGS sequence"/>
</dbReference>
<dbReference type="EMBL" id="FZOU01000001">
    <property type="protein sequence ID" value="SNS48275.1"/>
    <property type="molecule type" value="Genomic_DNA"/>
</dbReference>
<feature type="chain" id="PRO_5011991915" evidence="5">
    <location>
        <begin position="17"/>
        <end position="298"/>
    </location>
</feature>
<dbReference type="InterPro" id="IPR013766">
    <property type="entry name" value="Thioredoxin_domain"/>
</dbReference>
<gene>
    <name evidence="7" type="ORF">SAMN05421770_1011165</name>
</gene>
<dbReference type="PANTHER" id="PTHR12151">
    <property type="entry name" value="ELECTRON TRANSPORT PROTIN SCO1/SENC FAMILY MEMBER"/>
    <property type="match status" value="1"/>
</dbReference>
<feature type="disulfide bond" description="Redox-active" evidence="4">
    <location>
        <begin position="164"/>
        <end position="170"/>
    </location>
</feature>
<dbReference type="SUPFAM" id="SSF52833">
    <property type="entry name" value="Thioredoxin-like"/>
    <property type="match status" value="1"/>
</dbReference>
<keyword evidence="5" id="KW-0732">Signal</keyword>
<dbReference type="InterPro" id="IPR036249">
    <property type="entry name" value="Thioredoxin-like_sf"/>
</dbReference>
<organism evidence="7 8">
    <name type="scientific">Granulicella rosea</name>
    <dbReference type="NCBI Taxonomy" id="474952"/>
    <lineage>
        <taxon>Bacteria</taxon>
        <taxon>Pseudomonadati</taxon>
        <taxon>Acidobacteriota</taxon>
        <taxon>Terriglobia</taxon>
        <taxon>Terriglobales</taxon>
        <taxon>Acidobacteriaceae</taxon>
        <taxon>Granulicella</taxon>
    </lineage>
</organism>
<dbReference type="Gene3D" id="3.40.30.10">
    <property type="entry name" value="Glutaredoxin"/>
    <property type="match status" value="1"/>
</dbReference>
<evidence type="ECO:0000256" key="2">
    <source>
        <dbReference type="ARBA" id="ARBA00023008"/>
    </source>
</evidence>
<sequence length="298" mass="32602">MRLKYVLFLGSTLALAGCHQQTPADKVAAMPQQTFHMRGKIVDTDPSRGEITVDHQAIPGFMDAMTMPYKLAQPETISEMHKGDMITADLLVRKDAAGFRAPTLAHIVVVGQARPDTLPAVQYNVPQAGQDVPDFHLLNQSGKTIDLAQYKGKALLLTFVYTRCPLADFCPRMSNNFAQIDQSLASDPELYKNTHLLSISFDPAYDTPAVLKSYGGAHTGKFTKETFQHWEFAAPAAADLLKVEQFFNVGVTPGGDPAKLSHSLSTVLIGKDGKIVAWHPSNDWKPEDVLAEVKQAAK</sequence>
<keyword evidence="2 3" id="KW-0186">Copper</keyword>
<keyword evidence="3" id="KW-0479">Metal-binding</keyword>
<dbReference type="PROSITE" id="PS51352">
    <property type="entry name" value="THIOREDOXIN_2"/>
    <property type="match status" value="1"/>
</dbReference>
<protein>
    <submittedName>
        <fullName evidence="7">Protein SCO1/2</fullName>
    </submittedName>
</protein>
<dbReference type="Pfam" id="PF11604">
    <property type="entry name" value="CusF_Ec"/>
    <property type="match status" value="1"/>
</dbReference>
<dbReference type="OrthoDB" id="115161at2"/>
<evidence type="ECO:0000259" key="6">
    <source>
        <dbReference type="PROSITE" id="PS51352"/>
    </source>
</evidence>
<evidence type="ECO:0000313" key="8">
    <source>
        <dbReference type="Proteomes" id="UP000198356"/>
    </source>
</evidence>
<dbReference type="AlphaFoldDB" id="A0A239EUE2"/>
<feature type="binding site" evidence="3">
    <location>
        <position position="170"/>
    </location>
    <ligand>
        <name>Cu cation</name>
        <dbReference type="ChEBI" id="CHEBI:23378"/>
    </ligand>
</feature>
<proteinExistence type="inferred from homology"/>
<dbReference type="Pfam" id="PF02630">
    <property type="entry name" value="SCO1-SenC"/>
    <property type="match status" value="1"/>
</dbReference>
<feature type="signal peptide" evidence="5">
    <location>
        <begin position="1"/>
        <end position="16"/>
    </location>
</feature>
<name>A0A239EUE2_9BACT</name>
<comment type="similarity">
    <text evidence="1">Belongs to the SCO1/2 family.</text>
</comment>
<evidence type="ECO:0000256" key="1">
    <source>
        <dbReference type="ARBA" id="ARBA00010996"/>
    </source>
</evidence>
<accession>A0A239EUE2</accession>
<dbReference type="InterPro" id="IPR042230">
    <property type="entry name" value="CusF_sf"/>
</dbReference>